<dbReference type="EMBL" id="JAAPAO010000110">
    <property type="protein sequence ID" value="KAF4672413.1"/>
    <property type="molecule type" value="Genomic_DNA"/>
</dbReference>
<protein>
    <submittedName>
        <fullName evidence="2">Uncharacterized protein</fullName>
    </submittedName>
</protein>
<dbReference type="AlphaFoldDB" id="A0A7J6MLF8"/>
<sequence length="90" mass="8893">MAELLLTAAAGACTVGCGAAAATVASGVMTGGSVSLAALSLAASAGYTAWRYLFSEEKESRGSGGGVELYEPSVMKEEVNETVRVADTGG</sequence>
<dbReference type="Proteomes" id="UP000591131">
    <property type="component" value="Unassembled WGS sequence"/>
</dbReference>
<keyword evidence="1" id="KW-1133">Transmembrane helix</keyword>
<accession>A0A7J6MLF8</accession>
<keyword evidence="1" id="KW-0472">Membrane</keyword>
<reference evidence="2 3" key="1">
    <citation type="submission" date="2020-04" db="EMBL/GenBank/DDBJ databases">
        <title>Perkinsus chesapeaki whole genome sequence.</title>
        <authorList>
            <person name="Bogema D.R."/>
        </authorList>
    </citation>
    <scope>NUCLEOTIDE SEQUENCE [LARGE SCALE GENOMIC DNA]</scope>
    <source>
        <strain evidence="2">ATCC PRA-425</strain>
    </source>
</reference>
<name>A0A7J6MLF8_PERCH</name>
<feature type="transmembrane region" description="Helical" evidence="1">
    <location>
        <begin position="36"/>
        <end position="54"/>
    </location>
</feature>
<evidence type="ECO:0000256" key="1">
    <source>
        <dbReference type="SAM" id="Phobius"/>
    </source>
</evidence>
<proteinExistence type="predicted"/>
<evidence type="ECO:0000313" key="2">
    <source>
        <dbReference type="EMBL" id="KAF4672413.1"/>
    </source>
</evidence>
<keyword evidence="3" id="KW-1185">Reference proteome</keyword>
<keyword evidence="1" id="KW-0812">Transmembrane</keyword>
<gene>
    <name evidence="2" type="ORF">FOL47_000580</name>
</gene>
<evidence type="ECO:0000313" key="3">
    <source>
        <dbReference type="Proteomes" id="UP000591131"/>
    </source>
</evidence>
<comment type="caution">
    <text evidence="2">The sequence shown here is derived from an EMBL/GenBank/DDBJ whole genome shotgun (WGS) entry which is preliminary data.</text>
</comment>
<organism evidence="2 3">
    <name type="scientific">Perkinsus chesapeaki</name>
    <name type="common">Clam parasite</name>
    <name type="synonym">Perkinsus andrewsi</name>
    <dbReference type="NCBI Taxonomy" id="330153"/>
    <lineage>
        <taxon>Eukaryota</taxon>
        <taxon>Sar</taxon>
        <taxon>Alveolata</taxon>
        <taxon>Perkinsozoa</taxon>
        <taxon>Perkinsea</taxon>
        <taxon>Perkinsida</taxon>
        <taxon>Perkinsidae</taxon>
        <taxon>Perkinsus</taxon>
    </lineage>
</organism>